<dbReference type="Pfam" id="PF00089">
    <property type="entry name" value="Trypsin"/>
    <property type="match status" value="1"/>
</dbReference>
<dbReference type="SMART" id="SM00181">
    <property type="entry name" value="EGF"/>
    <property type="match status" value="2"/>
</dbReference>
<dbReference type="PANTHER" id="PTHR24264">
    <property type="entry name" value="TRYPSIN-RELATED"/>
    <property type="match status" value="1"/>
</dbReference>
<dbReference type="InterPro" id="IPR001254">
    <property type="entry name" value="Trypsin_dom"/>
</dbReference>
<dbReference type="SMART" id="SM00179">
    <property type="entry name" value="EGF_CA"/>
    <property type="match status" value="1"/>
</dbReference>
<dbReference type="InterPro" id="IPR013806">
    <property type="entry name" value="Kringle-like"/>
</dbReference>
<dbReference type="CTD" id="3083"/>
<evidence type="ECO:0000256" key="16">
    <source>
        <dbReference type="PROSITE-ProRule" id="PRU00076"/>
    </source>
</evidence>
<evidence type="ECO:0000256" key="17">
    <source>
        <dbReference type="PROSITE-ProRule" id="PRU00121"/>
    </source>
</evidence>
<dbReference type="PROSITE" id="PS01253">
    <property type="entry name" value="FN1_1"/>
    <property type="match status" value="1"/>
</dbReference>
<dbReference type="PRINTS" id="PR00722">
    <property type="entry name" value="CHYMOTRYPSIN"/>
</dbReference>
<evidence type="ECO:0000256" key="15">
    <source>
        <dbReference type="ARBA" id="ARBA00038868"/>
    </source>
</evidence>
<dbReference type="InterPro" id="IPR000083">
    <property type="entry name" value="Fibronectin_type1"/>
</dbReference>
<dbReference type="CDD" id="cd00061">
    <property type="entry name" value="FN1"/>
    <property type="match status" value="1"/>
</dbReference>
<dbReference type="InterPro" id="IPR001881">
    <property type="entry name" value="EGF-like_Ca-bd_dom"/>
</dbReference>
<dbReference type="InterPro" id="IPR038178">
    <property type="entry name" value="Kringle_sf"/>
</dbReference>
<evidence type="ECO:0000259" key="24">
    <source>
        <dbReference type="PROSITE" id="PS51092"/>
    </source>
</evidence>
<dbReference type="PROSITE" id="PS00134">
    <property type="entry name" value="TRYPSIN_HIS"/>
    <property type="match status" value="1"/>
</dbReference>
<evidence type="ECO:0000256" key="11">
    <source>
        <dbReference type="ARBA" id="ARBA00023145"/>
    </source>
</evidence>
<dbReference type="FunFam" id="2.10.25.10:FF:000508">
    <property type="entry name" value="Eyes shut homolog"/>
    <property type="match status" value="1"/>
</dbReference>
<evidence type="ECO:0000256" key="9">
    <source>
        <dbReference type="ARBA" id="ARBA00022825"/>
    </source>
</evidence>
<feature type="domain" description="Fibronectin type-II" evidence="24">
    <location>
        <begin position="29"/>
        <end position="75"/>
    </location>
</feature>
<dbReference type="FunFam" id="2.40.20.10:FF:000016">
    <property type="entry name" value="Coagulation factor XII"/>
    <property type="match status" value="1"/>
</dbReference>
<dbReference type="Gene3D" id="2.40.20.10">
    <property type="entry name" value="Plasminogen Kringle 4"/>
    <property type="match status" value="1"/>
</dbReference>
<comment type="caution">
    <text evidence="18">Lacks conserved residue(s) required for the propagation of feature annotation.</text>
</comment>
<feature type="domain" description="EGF-like" evidence="20">
    <location>
        <begin position="161"/>
        <end position="199"/>
    </location>
</feature>
<dbReference type="PROSITE" id="PS50070">
    <property type="entry name" value="KRINGLE_2"/>
    <property type="match status" value="1"/>
</dbReference>
<evidence type="ECO:0000256" key="13">
    <source>
        <dbReference type="ARBA" id="ARBA00023180"/>
    </source>
</evidence>
<dbReference type="SMART" id="SM00059">
    <property type="entry name" value="FN2"/>
    <property type="match status" value="1"/>
</dbReference>
<dbReference type="InterPro" id="IPR043504">
    <property type="entry name" value="Peptidase_S1_PA_chymotrypsin"/>
</dbReference>
<dbReference type="GO" id="GO:0005615">
    <property type="term" value="C:extracellular space"/>
    <property type="evidence" value="ECO:0007669"/>
    <property type="project" value="TreeGrafter"/>
</dbReference>
<dbReference type="SUPFAM" id="SSF57196">
    <property type="entry name" value="EGF/Laminin"/>
    <property type="match status" value="1"/>
</dbReference>
<dbReference type="InterPro" id="IPR001314">
    <property type="entry name" value="Peptidase_S1A"/>
</dbReference>
<dbReference type="GO" id="GO:0004252">
    <property type="term" value="F:serine-type endopeptidase activity"/>
    <property type="evidence" value="ECO:0007669"/>
    <property type="project" value="UniProtKB-EC"/>
</dbReference>
<dbReference type="SUPFAM" id="SSF50494">
    <property type="entry name" value="Trypsin-like serine proteases"/>
    <property type="match status" value="1"/>
</dbReference>
<dbReference type="CDD" id="cd00108">
    <property type="entry name" value="KR"/>
    <property type="match status" value="1"/>
</dbReference>
<sequence length="575" mass="64640">MGVVLVPEQVRLRITWNYHNEDTGGLFTTDGKECKFPFRLHGRIYQQCINTSSNRTWCSLTHNFDRDLLWGYCVPQNRLSRDLCGQNVCENGGVCIQDPHRSSFECVCAEGFTGPHCEMKKCYEPIHLRHYDIGESWGRIHLRNVEQCTCVRGQISCERTRYTLCRTNPCENDGACRMIEATGEEVCYCRPGYSGPLCSFMPDQHCYKNTAIQYRGTMGTTLSGAHCLPWNSELLFDEVTVNTVESAPAVGLGEHAYCRNPDEDRLPWCYTLSDGAISWEHCDVPSCLSRLFSRRVPSVVPQIRPSIRKRKGRVCGRRHKKRVPRGRILGGSSALPGAHPWIAALYIGDEFCAGSLVSACWVVSAAHCFIRNPLISKVRVVLGQHFFNDTGRNTRHFGIEKYVFPRRYSQYNPTVHDIVLVKLKKKDGHCARRSQFIQPICLPETNTTFPDYSCCTIAGWGHTEEKSTAYSHLREGIVQLIPYDKCSAPDVYGSEIRTGMLCAGINNCVDACQGDSGGPLACVKDGLSVLYGVISWGDGCGRSGKPGVYTRVPSYVSWIKHIIKRKKIHQNQPSL</sequence>
<dbReference type="Gene3D" id="2.10.10.10">
    <property type="entry name" value="Fibronectin, type II, collagen-binding"/>
    <property type="match status" value="1"/>
</dbReference>
<dbReference type="InterPro" id="IPR036943">
    <property type="entry name" value="FN_type2_sf"/>
</dbReference>
<keyword evidence="8 19" id="KW-0378">Hydrolase</keyword>
<evidence type="ECO:0000256" key="4">
    <source>
        <dbReference type="ARBA" id="ARBA00022572"/>
    </source>
</evidence>
<gene>
    <name evidence="26" type="primary">hgfac</name>
</gene>
<dbReference type="PROSITE" id="PS51092">
    <property type="entry name" value="FN2_2"/>
    <property type="match status" value="1"/>
</dbReference>
<dbReference type="InterPro" id="IPR050127">
    <property type="entry name" value="Serine_Proteases_S1"/>
</dbReference>
<dbReference type="GO" id="GO:0007596">
    <property type="term" value="P:blood coagulation"/>
    <property type="evidence" value="ECO:0007669"/>
    <property type="project" value="TreeGrafter"/>
</dbReference>
<keyword evidence="4 17" id="KW-0420">Kringle</keyword>
<dbReference type="SUPFAM" id="SSF57440">
    <property type="entry name" value="Kringle-like"/>
    <property type="match status" value="2"/>
</dbReference>
<keyword evidence="9 19" id="KW-0720">Serine protease</keyword>
<dbReference type="InterPro" id="IPR000562">
    <property type="entry name" value="FN_type2_dom"/>
</dbReference>
<organism evidence="25 26">
    <name type="scientific">Chanos chanos</name>
    <name type="common">Milkfish</name>
    <name type="synonym">Mugil chanos</name>
    <dbReference type="NCBI Taxonomy" id="29144"/>
    <lineage>
        <taxon>Eukaryota</taxon>
        <taxon>Metazoa</taxon>
        <taxon>Chordata</taxon>
        <taxon>Craniata</taxon>
        <taxon>Vertebrata</taxon>
        <taxon>Euteleostomi</taxon>
        <taxon>Actinopterygii</taxon>
        <taxon>Neopterygii</taxon>
        <taxon>Teleostei</taxon>
        <taxon>Ostariophysi</taxon>
        <taxon>Gonorynchiformes</taxon>
        <taxon>Chanidae</taxon>
        <taxon>Chanos</taxon>
    </lineage>
</organism>
<keyword evidence="10" id="KW-0106">Calcium</keyword>
<dbReference type="PANTHER" id="PTHR24264:SF43">
    <property type="entry name" value="HEPATOCYTE GROWTH FACTOR ACTIVATOR"/>
    <property type="match status" value="1"/>
</dbReference>
<keyword evidence="13" id="KW-0325">Glycoprotein</keyword>
<evidence type="ECO:0000256" key="5">
    <source>
        <dbReference type="ARBA" id="ARBA00022670"/>
    </source>
</evidence>
<dbReference type="Pfam" id="PF00040">
    <property type="entry name" value="fn2"/>
    <property type="match status" value="1"/>
</dbReference>
<proteinExistence type="predicted"/>
<dbReference type="InParanoid" id="A0A6J2VQS5"/>
<feature type="disulfide bond" evidence="16">
    <location>
        <begin position="108"/>
        <end position="117"/>
    </location>
</feature>
<evidence type="ECO:0000256" key="1">
    <source>
        <dbReference type="ARBA" id="ARBA00004239"/>
    </source>
</evidence>
<dbReference type="SMART" id="SM00130">
    <property type="entry name" value="KR"/>
    <property type="match status" value="1"/>
</dbReference>
<evidence type="ECO:0000259" key="20">
    <source>
        <dbReference type="PROSITE" id="PS50026"/>
    </source>
</evidence>
<reference evidence="26" key="1">
    <citation type="submission" date="2025-08" db="UniProtKB">
        <authorList>
            <consortium name="RefSeq"/>
        </authorList>
    </citation>
    <scope>IDENTIFICATION</scope>
</reference>
<evidence type="ECO:0000256" key="8">
    <source>
        <dbReference type="ARBA" id="ARBA00022801"/>
    </source>
</evidence>
<dbReference type="PRINTS" id="PR00018">
    <property type="entry name" value="KRINGLE"/>
</dbReference>
<dbReference type="PROSITE" id="PS50240">
    <property type="entry name" value="TRYPSIN_DOM"/>
    <property type="match status" value="1"/>
</dbReference>
<dbReference type="PROSITE" id="PS50026">
    <property type="entry name" value="EGF_3"/>
    <property type="match status" value="2"/>
</dbReference>
<keyword evidence="25" id="KW-1185">Reference proteome</keyword>
<dbReference type="GeneID" id="115816511"/>
<keyword evidence="7" id="KW-0677">Repeat</keyword>
<dbReference type="InterPro" id="IPR033116">
    <property type="entry name" value="TRYPSIN_SER"/>
</dbReference>
<dbReference type="InterPro" id="IPR000001">
    <property type="entry name" value="Kringle"/>
</dbReference>
<evidence type="ECO:0000259" key="23">
    <source>
        <dbReference type="PROSITE" id="PS51091"/>
    </source>
</evidence>
<dbReference type="Pfam" id="PF00051">
    <property type="entry name" value="Kringle"/>
    <property type="match status" value="1"/>
</dbReference>
<evidence type="ECO:0000256" key="14">
    <source>
        <dbReference type="ARBA" id="ARBA00036320"/>
    </source>
</evidence>
<dbReference type="SMART" id="SM00058">
    <property type="entry name" value="FN1"/>
    <property type="match status" value="1"/>
</dbReference>
<evidence type="ECO:0000256" key="3">
    <source>
        <dbReference type="ARBA" id="ARBA00022536"/>
    </source>
</evidence>
<comment type="catalytic activity">
    <reaction evidence="14">
        <text>Preferential cleavage: Arg-|-Xaa, Lys-|-Xaa.</text>
        <dbReference type="EC" id="3.4.21.4"/>
    </reaction>
</comment>
<comment type="subcellular location">
    <subcellularLocation>
        <location evidence="1">Secreted</location>
        <location evidence="1">Extracellular space</location>
    </subcellularLocation>
</comment>
<evidence type="ECO:0000256" key="18">
    <source>
        <dbReference type="PROSITE-ProRule" id="PRU00479"/>
    </source>
</evidence>
<keyword evidence="11" id="KW-0865">Zymogen</keyword>
<dbReference type="Pfam" id="PF00008">
    <property type="entry name" value="EGF"/>
    <property type="match status" value="1"/>
</dbReference>
<dbReference type="FunFam" id="2.40.10.10:FF:000003">
    <property type="entry name" value="Transmembrane serine protease 3"/>
    <property type="match status" value="1"/>
</dbReference>
<evidence type="ECO:0000256" key="19">
    <source>
        <dbReference type="RuleBase" id="RU363034"/>
    </source>
</evidence>
<dbReference type="CDD" id="cd00054">
    <property type="entry name" value="EGF_CA"/>
    <property type="match status" value="1"/>
</dbReference>
<dbReference type="GO" id="GO:0031638">
    <property type="term" value="P:zymogen activation"/>
    <property type="evidence" value="ECO:0007669"/>
    <property type="project" value="TreeGrafter"/>
</dbReference>
<feature type="disulfide bond" evidence="16">
    <location>
        <begin position="189"/>
        <end position="198"/>
    </location>
</feature>
<dbReference type="InterPro" id="IPR009003">
    <property type="entry name" value="Peptidase_S1_PA"/>
</dbReference>
<protein>
    <recommendedName>
        <fullName evidence="15">trypsin</fullName>
        <ecNumber evidence="15">3.4.21.4</ecNumber>
    </recommendedName>
</protein>
<dbReference type="InterPro" id="IPR018114">
    <property type="entry name" value="TRYPSIN_HIS"/>
</dbReference>
<evidence type="ECO:0000313" key="26">
    <source>
        <dbReference type="RefSeq" id="XP_030635325.1"/>
    </source>
</evidence>
<keyword evidence="5 19" id="KW-0645">Protease</keyword>
<dbReference type="InterPro" id="IPR000742">
    <property type="entry name" value="EGF"/>
</dbReference>
<feature type="domain" description="EGF-like" evidence="20">
    <location>
        <begin position="80"/>
        <end position="118"/>
    </location>
</feature>
<feature type="disulfide bond" evidence="16">
    <location>
        <begin position="89"/>
        <end position="106"/>
    </location>
</feature>
<evidence type="ECO:0000259" key="21">
    <source>
        <dbReference type="PROSITE" id="PS50070"/>
    </source>
</evidence>
<dbReference type="EC" id="3.4.21.4" evidence="15"/>
<keyword evidence="12 16" id="KW-1015">Disulfide bond</keyword>
<dbReference type="PRINTS" id="PR00013">
    <property type="entry name" value="FNTYPEII"/>
</dbReference>
<feature type="domain" description="Kringle" evidence="21">
    <location>
        <begin position="205"/>
        <end position="287"/>
    </location>
</feature>
<evidence type="ECO:0000256" key="12">
    <source>
        <dbReference type="ARBA" id="ARBA00023157"/>
    </source>
</evidence>
<dbReference type="Gene3D" id="2.40.10.10">
    <property type="entry name" value="Trypsin-like serine proteases"/>
    <property type="match status" value="1"/>
</dbReference>
<evidence type="ECO:0000259" key="22">
    <source>
        <dbReference type="PROSITE" id="PS50240"/>
    </source>
</evidence>
<dbReference type="InterPro" id="IPR018056">
    <property type="entry name" value="Kringle_CS"/>
</dbReference>
<feature type="domain" description="Peptidase S1" evidence="22">
    <location>
        <begin position="328"/>
        <end position="564"/>
    </location>
</feature>
<evidence type="ECO:0000256" key="7">
    <source>
        <dbReference type="ARBA" id="ARBA00022737"/>
    </source>
</evidence>
<dbReference type="SUPFAM" id="SSF57603">
    <property type="entry name" value="FnI-like domain"/>
    <property type="match status" value="1"/>
</dbReference>
<keyword evidence="2" id="KW-0964">Secreted</keyword>
<name>A0A6J2VQS5_CHACN</name>
<dbReference type="RefSeq" id="XP_030635325.1">
    <property type="nucleotide sequence ID" value="XM_030779465.1"/>
</dbReference>
<dbReference type="GO" id="GO:0048589">
    <property type="term" value="P:developmental growth"/>
    <property type="evidence" value="ECO:0007669"/>
    <property type="project" value="UniProtKB-ARBA"/>
</dbReference>
<dbReference type="Pfam" id="PF00039">
    <property type="entry name" value="fn1"/>
    <property type="match status" value="1"/>
</dbReference>
<feature type="disulfide bond" evidence="16">
    <location>
        <begin position="170"/>
        <end position="187"/>
    </location>
</feature>
<keyword evidence="3 16" id="KW-0245">EGF-like domain</keyword>
<evidence type="ECO:0000256" key="2">
    <source>
        <dbReference type="ARBA" id="ARBA00022525"/>
    </source>
</evidence>
<dbReference type="PROSITE" id="PS00021">
    <property type="entry name" value="KRINGLE_1"/>
    <property type="match status" value="1"/>
</dbReference>
<dbReference type="CDD" id="cd00190">
    <property type="entry name" value="Tryp_SPc"/>
    <property type="match status" value="1"/>
</dbReference>
<dbReference type="SMART" id="SM00020">
    <property type="entry name" value="Tryp_SPc"/>
    <property type="match status" value="1"/>
</dbReference>
<evidence type="ECO:0000256" key="6">
    <source>
        <dbReference type="ARBA" id="ARBA00022729"/>
    </source>
</evidence>
<evidence type="ECO:0000313" key="25">
    <source>
        <dbReference type="Proteomes" id="UP000504632"/>
    </source>
</evidence>
<dbReference type="AlphaFoldDB" id="A0A6J2VQS5"/>
<feature type="domain" description="Fibronectin type-I" evidence="23">
    <location>
        <begin position="120"/>
        <end position="160"/>
    </location>
</feature>
<dbReference type="Proteomes" id="UP000504632">
    <property type="component" value="Chromosome 7"/>
</dbReference>
<dbReference type="PROSITE" id="PS00022">
    <property type="entry name" value="EGF_1"/>
    <property type="match status" value="2"/>
</dbReference>
<dbReference type="PROSITE" id="PS00135">
    <property type="entry name" value="TRYPSIN_SER"/>
    <property type="match status" value="1"/>
</dbReference>
<dbReference type="PROSITE" id="PS01186">
    <property type="entry name" value="EGF_2"/>
    <property type="match status" value="2"/>
</dbReference>
<keyword evidence="6" id="KW-0732">Signal</keyword>
<dbReference type="Gene3D" id="2.10.25.10">
    <property type="entry name" value="Laminin"/>
    <property type="match status" value="2"/>
</dbReference>
<dbReference type="PROSITE" id="PS51091">
    <property type="entry name" value="FN1_2"/>
    <property type="match status" value="1"/>
</dbReference>
<dbReference type="CDD" id="cd00062">
    <property type="entry name" value="FN2"/>
    <property type="match status" value="1"/>
</dbReference>
<dbReference type="GO" id="GO:0005509">
    <property type="term" value="F:calcium ion binding"/>
    <property type="evidence" value="ECO:0007669"/>
    <property type="project" value="InterPro"/>
</dbReference>
<dbReference type="OrthoDB" id="9925451at2759"/>
<evidence type="ECO:0000256" key="10">
    <source>
        <dbReference type="ARBA" id="ARBA00022837"/>
    </source>
</evidence>
<accession>A0A6J2VQS5</accession>